<evidence type="ECO:0000256" key="4">
    <source>
        <dbReference type="SAM" id="Phobius"/>
    </source>
</evidence>
<gene>
    <name evidence="6" type="ORF">JRO89_XS10G0154900</name>
</gene>
<accession>A0ABQ8HIT7</accession>
<name>A0ABQ8HIT7_9ROSI</name>
<dbReference type="Gene3D" id="3.40.50.300">
    <property type="entry name" value="P-loop containing nucleotide triphosphate hydrolases"/>
    <property type="match status" value="1"/>
</dbReference>
<feature type="region of interest" description="Disordered" evidence="3">
    <location>
        <begin position="46"/>
        <end position="132"/>
    </location>
</feature>
<dbReference type="EMBL" id="JAFEMO010000010">
    <property type="protein sequence ID" value="KAH7560987.1"/>
    <property type="molecule type" value="Genomic_DNA"/>
</dbReference>
<dbReference type="InterPro" id="IPR027417">
    <property type="entry name" value="P-loop_NTPase"/>
</dbReference>
<evidence type="ECO:0000259" key="5">
    <source>
        <dbReference type="Pfam" id="PF00009"/>
    </source>
</evidence>
<feature type="compositionally biased region" description="Low complexity" evidence="3">
    <location>
        <begin position="89"/>
        <end position="104"/>
    </location>
</feature>
<keyword evidence="7" id="KW-1185">Reference proteome</keyword>
<comment type="caution">
    <text evidence="6">The sequence shown here is derived from an EMBL/GenBank/DDBJ whole genome shotgun (WGS) entry which is preliminary data.</text>
</comment>
<feature type="domain" description="Tr-type G" evidence="5">
    <location>
        <begin position="7"/>
        <end position="40"/>
    </location>
</feature>
<feature type="transmembrane region" description="Helical" evidence="4">
    <location>
        <begin position="305"/>
        <end position="331"/>
    </location>
</feature>
<evidence type="ECO:0000256" key="3">
    <source>
        <dbReference type="SAM" id="MobiDB-lite"/>
    </source>
</evidence>
<evidence type="ECO:0000256" key="2">
    <source>
        <dbReference type="ARBA" id="ARBA00023134"/>
    </source>
</evidence>
<dbReference type="Pfam" id="PF00009">
    <property type="entry name" value="GTP_EFTU"/>
    <property type="match status" value="1"/>
</dbReference>
<keyword evidence="4" id="KW-0812">Transmembrane</keyword>
<keyword evidence="4" id="KW-0472">Membrane</keyword>
<evidence type="ECO:0000313" key="7">
    <source>
        <dbReference type="Proteomes" id="UP000827721"/>
    </source>
</evidence>
<evidence type="ECO:0000256" key="1">
    <source>
        <dbReference type="ARBA" id="ARBA00022741"/>
    </source>
</evidence>
<keyword evidence="2" id="KW-0342">GTP-binding</keyword>
<keyword evidence="1" id="KW-0547">Nucleotide-binding</keyword>
<reference evidence="6 7" key="1">
    <citation type="submission" date="2021-02" db="EMBL/GenBank/DDBJ databases">
        <title>Plant Genome Project.</title>
        <authorList>
            <person name="Zhang R.-G."/>
        </authorList>
    </citation>
    <scope>NUCLEOTIDE SEQUENCE [LARGE SCALE GENOMIC DNA]</scope>
    <source>
        <tissue evidence="6">Leaves</tissue>
    </source>
</reference>
<sequence length="332" mass="35360">MGKERVHINIVIIGHVDSGKSNTTGHLIYKLGGIDKRVIESSLPYGSWLRASSPPKGRSSRYARRTTSTMPERDLPHSTVDSVPPTPLSSAGVAPSSVPVSSSPIPGDNGDLVGAGLAGSSQSDPGSSSRRVPVDVIPRPAVVNPEIHVVTAVGLENAPLPTMHSMQTALLPRGTLSDIGDSLVPRVVCVDKAPVGAAVVDQKVIVDSSIAGSSIRVVAGLDGGNAGPNNIIFLSDEGLGPMFVDSSHLKNKTPVIKYKLQRWSKQQNVRLKLGIKNKKQELLNASAAIGPGSWRSIRRLDNRMLNLFVLFAGGYGLIEIEWFIPFLLWVLN</sequence>
<dbReference type="InterPro" id="IPR000795">
    <property type="entry name" value="T_Tr_GTP-bd_dom"/>
</dbReference>
<feature type="compositionally biased region" description="Low complexity" evidence="3">
    <location>
        <begin position="120"/>
        <end position="129"/>
    </location>
</feature>
<keyword evidence="4" id="KW-1133">Transmembrane helix</keyword>
<dbReference type="SUPFAM" id="SSF52540">
    <property type="entry name" value="P-loop containing nucleoside triphosphate hydrolases"/>
    <property type="match status" value="1"/>
</dbReference>
<evidence type="ECO:0000313" key="6">
    <source>
        <dbReference type="EMBL" id="KAH7560987.1"/>
    </source>
</evidence>
<dbReference type="Proteomes" id="UP000827721">
    <property type="component" value="Unassembled WGS sequence"/>
</dbReference>
<protein>
    <recommendedName>
        <fullName evidence="5">Tr-type G domain-containing protein</fullName>
    </recommendedName>
</protein>
<dbReference type="InterPro" id="IPR050100">
    <property type="entry name" value="TRAFAC_GTPase_members"/>
</dbReference>
<proteinExistence type="predicted"/>
<organism evidence="6 7">
    <name type="scientific">Xanthoceras sorbifolium</name>
    <dbReference type="NCBI Taxonomy" id="99658"/>
    <lineage>
        <taxon>Eukaryota</taxon>
        <taxon>Viridiplantae</taxon>
        <taxon>Streptophyta</taxon>
        <taxon>Embryophyta</taxon>
        <taxon>Tracheophyta</taxon>
        <taxon>Spermatophyta</taxon>
        <taxon>Magnoliopsida</taxon>
        <taxon>eudicotyledons</taxon>
        <taxon>Gunneridae</taxon>
        <taxon>Pentapetalae</taxon>
        <taxon>rosids</taxon>
        <taxon>malvids</taxon>
        <taxon>Sapindales</taxon>
        <taxon>Sapindaceae</taxon>
        <taxon>Xanthoceroideae</taxon>
        <taxon>Xanthoceras</taxon>
    </lineage>
</organism>
<dbReference type="PANTHER" id="PTHR23115">
    <property type="entry name" value="TRANSLATION FACTOR"/>
    <property type="match status" value="1"/>
</dbReference>